<dbReference type="Pfam" id="PF14137">
    <property type="entry name" value="DUF4304"/>
    <property type="match status" value="1"/>
</dbReference>
<dbReference type="InterPro" id="IPR025412">
    <property type="entry name" value="DUF4304"/>
</dbReference>
<dbReference type="EMBL" id="AP022566">
    <property type="protein sequence ID" value="BBX30450.1"/>
    <property type="molecule type" value="Genomic_DNA"/>
</dbReference>
<sequence length="220" mass="24943">MSNGHLSPAAQMRRTLDQLLSQQVRPVLKQRGFTKSGRRFLRQRGPLYDLIDVQGSKWNAVTPHHGFFVNIGVGSTEIDAVYRNPGNPNRPEYVLYTRWETLLPGMPRETTFDQSTDMVFFAELFIGALRRLLDVIDPIDASPGLAQWAVQRNLLNRMEKVCAYLAATDDIDSLARYVSRIRQRLADDRRWPTVNRTILDVIGPVGPAFVEQGLLDPPTP</sequence>
<proteinExistence type="predicted"/>
<keyword evidence="2" id="KW-1185">Reference proteome</keyword>
<geneLocation type="plasmid" evidence="1 2">
    <name>pJCM12272</name>
</geneLocation>
<organism evidence="1 2">
    <name type="scientific">Mycolicibacterium alvei</name>
    <dbReference type="NCBI Taxonomy" id="67081"/>
    <lineage>
        <taxon>Bacteria</taxon>
        <taxon>Bacillati</taxon>
        <taxon>Actinomycetota</taxon>
        <taxon>Actinomycetes</taxon>
        <taxon>Mycobacteriales</taxon>
        <taxon>Mycobacteriaceae</taxon>
        <taxon>Mycolicibacterium</taxon>
    </lineage>
</organism>
<keyword evidence="1" id="KW-0614">Plasmid</keyword>
<protein>
    <recommendedName>
        <fullName evidence="3">DUF4304 domain-containing protein</fullName>
    </recommendedName>
</protein>
<evidence type="ECO:0000313" key="2">
    <source>
        <dbReference type="Proteomes" id="UP000466906"/>
    </source>
</evidence>
<reference evidence="1 2" key="1">
    <citation type="journal article" date="2019" name="Emerg. Microbes Infect.">
        <title>Comprehensive subspecies identification of 175 nontuberculous mycobacteria species based on 7547 genomic profiles.</title>
        <authorList>
            <person name="Matsumoto Y."/>
            <person name="Kinjo T."/>
            <person name="Motooka D."/>
            <person name="Nabeya D."/>
            <person name="Jung N."/>
            <person name="Uechi K."/>
            <person name="Horii T."/>
            <person name="Iida T."/>
            <person name="Fujita J."/>
            <person name="Nakamura S."/>
        </authorList>
    </citation>
    <scope>NUCLEOTIDE SEQUENCE [LARGE SCALE GENOMIC DNA]</scope>
    <source>
        <strain evidence="1 2">JCM 12272</strain>
        <plasmid evidence="1">pJCM12272</plasmid>
    </source>
</reference>
<gene>
    <name evidence="1" type="ORF">MALV_55750</name>
</gene>
<evidence type="ECO:0008006" key="3">
    <source>
        <dbReference type="Google" id="ProtNLM"/>
    </source>
</evidence>
<dbReference type="AlphaFoldDB" id="A0A6N4UZU2"/>
<accession>A0A6N4UZU2</accession>
<dbReference type="RefSeq" id="WP_163670511.1">
    <property type="nucleotide sequence ID" value="NZ_AP022566.1"/>
</dbReference>
<dbReference type="Proteomes" id="UP000466906">
    <property type="component" value="Plasmid pJCM12272"/>
</dbReference>
<name>A0A6N4UZU2_9MYCO</name>
<dbReference type="KEGG" id="malv:MALV_55750"/>
<evidence type="ECO:0000313" key="1">
    <source>
        <dbReference type="EMBL" id="BBX30450.1"/>
    </source>
</evidence>